<reference evidence="1" key="1">
    <citation type="submission" date="2019-10" db="EMBL/GenBank/DDBJ databases">
        <authorList>
            <consortium name="DOE Joint Genome Institute"/>
            <person name="Kuo A."/>
            <person name="Miyauchi S."/>
            <person name="Kiss E."/>
            <person name="Drula E."/>
            <person name="Kohler A."/>
            <person name="Sanchez-Garcia M."/>
            <person name="Andreopoulos B."/>
            <person name="Barry K.W."/>
            <person name="Bonito G."/>
            <person name="Buee M."/>
            <person name="Carver A."/>
            <person name="Chen C."/>
            <person name="Cichocki N."/>
            <person name="Clum A."/>
            <person name="Culley D."/>
            <person name="Crous P.W."/>
            <person name="Fauchery L."/>
            <person name="Girlanda M."/>
            <person name="Hayes R."/>
            <person name="Keri Z."/>
            <person name="Labutti K."/>
            <person name="Lipzen A."/>
            <person name="Lombard V."/>
            <person name="Magnuson J."/>
            <person name="Maillard F."/>
            <person name="Morin E."/>
            <person name="Murat C."/>
            <person name="Nolan M."/>
            <person name="Ohm R."/>
            <person name="Pangilinan J."/>
            <person name="Pereira M."/>
            <person name="Perotto S."/>
            <person name="Peter M."/>
            <person name="Riley R."/>
            <person name="Sitrit Y."/>
            <person name="Stielow B."/>
            <person name="Szollosi G."/>
            <person name="Zifcakova L."/>
            <person name="Stursova M."/>
            <person name="Spatafora J.W."/>
            <person name="Tedersoo L."/>
            <person name="Vaario L.-M."/>
            <person name="Yamada A."/>
            <person name="Yan M."/>
            <person name="Wang P."/>
            <person name="Xu J."/>
            <person name="Bruns T."/>
            <person name="Baldrian P."/>
            <person name="Vilgalys R."/>
            <person name="Henrissat B."/>
            <person name="Grigoriev I.V."/>
            <person name="Hibbett D."/>
            <person name="Nagy L.G."/>
            <person name="Martin F.M."/>
        </authorList>
    </citation>
    <scope>NUCLEOTIDE SEQUENCE</scope>
    <source>
        <strain evidence="1">P2</strain>
    </source>
</reference>
<reference evidence="1" key="2">
    <citation type="journal article" date="2020" name="Nat. Commun.">
        <title>Large-scale genome sequencing of mycorrhizal fungi provides insights into the early evolution of symbiotic traits.</title>
        <authorList>
            <person name="Miyauchi S."/>
            <person name="Kiss E."/>
            <person name="Kuo A."/>
            <person name="Drula E."/>
            <person name="Kohler A."/>
            <person name="Sanchez-Garcia M."/>
            <person name="Morin E."/>
            <person name="Andreopoulos B."/>
            <person name="Barry K.W."/>
            <person name="Bonito G."/>
            <person name="Buee M."/>
            <person name="Carver A."/>
            <person name="Chen C."/>
            <person name="Cichocki N."/>
            <person name="Clum A."/>
            <person name="Culley D."/>
            <person name="Crous P.W."/>
            <person name="Fauchery L."/>
            <person name="Girlanda M."/>
            <person name="Hayes R.D."/>
            <person name="Keri Z."/>
            <person name="LaButti K."/>
            <person name="Lipzen A."/>
            <person name="Lombard V."/>
            <person name="Magnuson J."/>
            <person name="Maillard F."/>
            <person name="Murat C."/>
            <person name="Nolan M."/>
            <person name="Ohm R.A."/>
            <person name="Pangilinan J."/>
            <person name="Pereira M.F."/>
            <person name="Perotto S."/>
            <person name="Peter M."/>
            <person name="Pfister S."/>
            <person name="Riley R."/>
            <person name="Sitrit Y."/>
            <person name="Stielow J.B."/>
            <person name="Szollosi G."/>
            <person name="Zifcakova L."/>
            <person name="Stursova M."/>
            <person name="Spatafora J.W."/>
            <person name="Tedersoo L."/>
            <person name="Vaario L.M."/>
            <person name="Yamada A."/>
            <person name="Yan M."/>
            <person name="Wang P."/>
            <person name="Xu J."/>
            <person name="Bruns T."/>
            <person name="Baldrian P."/>
            <person name="Vilgalys R."/>
            <person name="Dunand C."/>
            <person name="Henrissat B."/>
            <person name="Grigoriev I.V."/>
            <person name="Hibbett D."/>
            <person name="Nagy L.G."/>
            <person name="Martin F.M."/>
        </authorList>
    </citation>
    <scope>NUCLEOTIDE SEQUENCE</scope>
    <source>
        <strain evidence="1">P2</strain>
    </source>
</reference>
<sequence length="158" mass="17409">SAPRVIIQILITGTQIFGKALFAAGAQAMKNAKHRPEALGSDVVDVGKATSGSLTDKLTREHRLTLDEAHMILNTKKEDSLERVLAHYEHLFKQNSPSEAATPTKPVAGKRAQVKYHSHYLQSKVFRARERIEAEHKLQSTSSEPVPPQTPESAPPNQ</sequence>
<dbReference type="Proteomes" id="UP000886501">
    <property type="component" value="Unassembled WGS sequence"/>
</dbReference>
<proteinExistence type="predicted"/>
<accession>A0ACB6Z9P8</accession>
<name>A0ACB6Z9P8_THEGA</name>
<organism evidence="1 2">
    <name type="scientific">Thelephora ganbajun</name>
    <name type="common">Ganba fungus</name>
    <dbReference type="NCBI Taxonomy" id="370292"/>
    <lineage>
        <taxon>Eukaryota</taxon>
        <taxon>Fungi</taxon>
        <taxon>Dikarya</taxon>
        <taxon>Basidiomycota</taxon>
        <taxon>Agaricomycotina</taxon>
        <taxon>Agaricomycetes</taxon>
        <taxon>Thelephorales</taxon>
        <taxon>Thelephoraceae</taxon>
        <taxon>Thelephora</taxon>
    </lineage>
</organism>
<evidence type="ECO:0000313" key="2">
    <source>
        <dbReference type="Proteomes" id="UP000886501"/>
    </source>
</evidence>
<feature type="non-terminal residue" evidence="1">
    <location>
        <position position="1"/>
    </location>
</feature>
<protein>
    <submittedName>
        <fullName evidence="1">Uncharacterized protein</fullName>
    </submittedName>
</protein>
<dbReference type="EMBL" id="MU118063">
    <property type="protein sequence ID" value="KAF9646262.1"/>
    <property type="molecule type" value="Genomic_DNA"/>
</dbReference>
<comment type="caution">
    <text evidence="1">The sequence shown here is derived from an EMBL/GenBank/DDBJ whole genome shotgun (WGS) entry which is preliminary data.</text>
</comment>
<keyword evidence="2" id="KW-1185">Reference proteome</keyword>
<evidence type="ECO:0000313" key="1">
    <source>
        <dbReference type="EMBL" id="KAF9646262.1"/>
    </source>
</evidence>
<gene>
    <name evidence="1" type="ORF">BDM02DRAFT_3100144</name>
</gene>